<dbReference type="SUPFAM" id="SSF81321">
    <property type="entry name" value="Family A G protein-coupled receptor-like"/>
    <property type="match status" value="1"/>
</dbReference>
<evidence type="ECO:0000259" key="13">
    <source>
        <dbReference type="PROSITE" id="PS50261"/>
    </source>
</evidence>
<dbReference type="GO" id="GO:0017046">
    <property type="term" value="F:peptide hormone binding"/>
    <property type="evidence" value="ECO:0007669"/>
    <property type="project" value="TreeGrafter"/>
</dbReference>
<dbReference type="GO" id="GO:0007166">
    <property type="term" value="P:cell surface receptor signaling pathway"/>
    <property type="evidence" value="ECO:0007669"/>
    <property type="project" value="InterPro"/>
</dbReference>
<keyword evidence="9" id="KW-0325">Glycoprotein</keyword>
<dbReference type="OMA" id="MYVEQTY"/>
<feature type="transmembrane region" description="Helical" evidence="11">
    <location>
        <begin position="326"/>
        <end position="343"/>
    </location>
</feature>
<evidence type="ECO:0000313" key="14">
    <source>
        <dbReference type="EMBL" id="ESO82060.1"/>
    </source>
</evidence>
<dbReference type="GO" id="GO:0007188">
    <property type="term" value="P:adenylate cyclase-modulating G protein-coupled receptor signaling pathway"/>
    <property type="evidence" value="ECO:0007669"/>
    <property type="project" value="TreeGrafter"/>
</dbReference>
<organism evidence="14 15">
    <name type="scientific">Lottia gigantea</name>
    <name type="common">Giant owl limpet</name>
    <dbReference type="NCBI Taxonomy" id="225164"/>
    <lineage>
        <taxon>Eukaryota</taxon>
        <taxon>Metazoa</taxon>
        <taxon>Spiralia</taxon>
        <taxon>Lophotrochozoa</taxon>
        <taxon>Mollusca</taxon>
        <taxon>Gastropoda</taxon>
        <taxon>Patellogastropoda</taxon>
        <taxon>Lottioidea</taxon>
        <taxon>Lottiidae</taxon>
        <taxon>Lottia</taxon>
    </lineage>
</organism>
<evidence type="ECO:0000256" key="7">
    <source>
        <dbReference type="ARBA" id="ARBA00023136"/>
    </source>
</evidence>
<sequence length="347" mass="40449">CGMVWDNVLCWDESPAGELVKQRCPNYIHGFNSREYASKQCGEDGEWSYSPIFNTTWTNFSSCDKHSTDLSFHFDRLRLLYSIGYGISLASLIIAVSIMLCCSRLKSKSNTLHLNLFFAFMLRAALSFLKEALFVNGVGFEKDIRQVNGELQFIEEGSHWECRLLVALFNYSICVSQMWIFTEGLYLHMLIYRTLYTDRKGVKFYIYLGWLSPLLFFLPWAIVKAVNDNTYCWNINTHAGYLWIMHGPLMATVVVNCFFFLDILRVLCTRVRANQRHAGRTQYRRLAKFILVLIPLFGVMYIIFYVSFPSTGFEMEVDMTQLYIEMTYNSFQGFILSLLFCFLNEEV</sequence>
<dbReference type="Pfam" id="PF02793">
    <property type="entry name" value="HRM"/>
    <property type="match status" value="1"/>
</dbReference>
<dbReference type="InterPro" id="IPR036445">
    <property type="entry name" value="GPCR_2_extracell_dom_sf"/>
</dbReference>
<evidence type="ECO:0000256" key="3">
    <source>
        <dbReference type="ARBA" id="ARBA00022475"/>
    </source>
</evidence>
<keyword evidence="4 11" id="KW-0812">Transmembrane</keyword>
<comment type="similarity">
    <text evidence="2">Belongs to the G-protein coupled receptor 2 family.</text>
</comment>
<evidence type="ECO:0000256" key="8">
    <source>
        <dbReference type="ARBA" id="ARBA00023170"/>
    </source>
</evidence>
<keyword evidence="8" id="KW-0675">Receptor</keyword>
<dbReference type="PROSITE" id="PS50227">
    <property type="entry name" value="G_PROTEIN_RECEP_F2_3"/>
    <property type="match status" value="1"/>
</dbReference>
<dbReference type="SMART" id="SM00008">
    <property type="entry name" value="HormR"/>
    <property type="match status" value="1"/>
</dbReference>
<feature type="transmembrane region" description="Helical" evidence="11">
    <location>
        <begin position="243"/>
        <end position="268"/>
    </location>
</feature>
<feature type="transmembrane region" description="Helical" evidence="11">
    <location>
        <begin position="204"/>
        <end position="223"/>
    </location>
</feature>
<feature type="transmembrane region" description="Helical" evidence="11">
    <location>
        <begin position="289"/>
        <end position="306"/>
    </location>
</feature>
<feature type="domain" description="G-protein coupled receptors family 2 profile 1" evidence="12">
    <location>
        <begin position="1"/>
        <end position="67"/>
    </location>
</feature>
<name>V3ZIC2_LOTGI</name>
<dbReference type="Gene3D" id="4.10.1240.10">
    <property type="entry name" value="GPCR, family 2, extracellular hormone receptor domain"/>
    <property type="match status" value="1"/>
</dbReference>
<evidence type="ECO:0008006" key="16">
    <source>
        <dbReference type="Google" id="ProtNLM"/>
    </source>
</evidence>
<evidence type="ECO:0000256" key="1">
    <source>
        <dbReference type="ARBA" id="ARBA00004651"/>
    </source>
</evidence>
<reference evidence="14 15" key="1">
    <citation type="journal article" date="2013" name="Nature">
        <title>Insights into bilaterian evolution from three spiralian genomes.</title>
        <authorList>
            <person name="Simakov O."/>
            <person name="Marletaz F."/>
            <person name="Cho S.J."/>
            <person name="Edsinger-Gonzales E."/>
            <person name="Havlak P."/>
            <person name="Hellsten U."/>
            <person name="Kuo D.H."/>
            <person name="Larsson T."/>
            <person name="Lv J."/>
            <person name="Arendt D."/>
            <person name="Savage R."/>
            <person name="Osoegawa K."/>
            <person name="de Jong P."/>
            <person name="Grimwood J."/>
            <person name="Chapman J.A."/>
            <person name="Shapiro H."/>
            <person name="Aerts A."/>
            <person name="Otillar R.P."/>
            <person name="Terry A.Y."/>
            <person name="Boore J.L."/>
            <person name="Grigoriev I.V."/>
            <person name="Lindberg D.R."/>
            <person name="Seaver E.C."/>
            <person name="Weisblat D.A."/>
            <person name="Putnam N.H."/>
            <person name="Rokhsar D.S."/>
        </authorList>
    </citation>
    <scope>NUCLEOTIDE SEQUENCE [LARGE SCALE GENOMIC DNA]</scope>
</reference>
<dbReference type="InterPro" id="IPR050332">
    <property type="entry name" value="GPCR_2"/>
</dbReference>
<evidence type="ECO:0000256" key="5">
    <source>
        <dbReference type="ARBA" id="ARBA00022989"/>
    </source>
</evidence>
<keyword evidence="7 11" id="KW-0472">Membrane</keyword>
<dbReference type="OrthoDB" id="16753at2759"/>
<keyword evidence="5 11" id="KW-1133">Transmembrane helix</keyword>
<evidence type="ECO:0000256" key="2">
    <source>
        <dbReference type="ARBA" id="ARBA00005314"/>
    </source>
</evidence>
<dbReference type="STRING" id="225164.V3ZIC2"/>
<dbReference type="RefSeq" id="XP_009067208.1">
    <property type="nucleotide sequence ID" value="XM_009068960.1"/>
</dbReference>
<dbReference type="PROSITE" id="PS00649">
    <property type="entry name" value="G_PROTEIN_RECEP_F2_1"/>
    <property type="match status" value="1"/>
</dbReference>
<feature type="non-terminal residue" evidence="14">
    <location>
        <position position="1"/>
    </location>
</feature>
<dbReference type="PROSITE" id="PS50261">
    <property type="entry name" value="G_PROTEIN_RECEP_F2_4"/>
    <property type="match status" value="1"/>
</dbReference>
<evidence type="ECO:0000313" key="15">
    <source>
        <dbReference type="Proteomes" id="UP000030746"/>
    </source>
</evidence>
<dbReference type="HOGENOM" id="CLU_002753_4_2_1"/>
<feature type="domain" description="G-protein coupled receptors family 2 profile 2" evidence="13">
    <location>
        <begin position="77"/>
        <end position="344"/>
    </location>
</feature>
<keyword evidence="3" id="KW-1003">Cell membrane</keyword>
<dbReference type="GeneID" id="20251652"/>
<dbReference type="CTD" id="20251652"/>
<dbReference type="PRINTS" id="PR00249">
    <property type="entry name" value="GPCRSECRETIN"/>
</dbReference>
<dbReference type="InterPro" id="IPR017981">
    <property type="entry name" value="GPCR_2-like_7TM"/>
</dbReference>
<feature type="non-terminal residue" evidence="14">
    <location>
        <position position="347"/>
    </location>
</feature>
<feature type="transmembrane region" description="Helical" evidence="11">
    <location>
        <begin position="112"/>
        <end position="129"/>
    </location>
</feature>
<dbReference type="Pfam" id="PF00002">
    <property type="entry name" value="7tm_2"/>
    <property type="match status" value="1"/>
</dbReference>
<evidence type="ECO:0000259" key="12">
    <source>
        <dbReference type="PROSITE" id="PS50227"/>
    </source>
</evidence>
<keyword evidence="10" id="KW-0807">Transducer</keyword>
<dbReference type="InterPro" id="IPR000832">
    <property type="entry name" value="GPCR_2_secretin-like"/>
</dbReference>
<comment type="subcellular location">
    <subcellularLocation>
        <location evidence="1">Cell membrane</location>
        <topology evidence="1">Multi-pass membrane protein</topology>
    </subcellularLocation>
</comment>
<gene>
    <name evidence="14" type="ORF">LOTGIDRAFT_62404</name>
</gene>
<dbReference type="GO" id="GO:0005886">
    <property type="term" value="C:plasma membrane"/>
    <property type="evidence" value="ECO:0007669"/>
    <property type="project" value="UniProtKB-SubCell"/>
</dbReference>
<evidence type="ECO:0000256" key="6">
    <source>
        <dbReference type="ARBA" id="ARBA00023040"/>
    </source>
</evidence>
<keyword evidence="15" id="KW-1185">Reference proteome</keyword>
<dbReference type="PANTHER" id="PTHR45620:SF1">
    <property type="entry name" value="G-PROTEIN COUPLED RECEPTORS FAMILY 2 PROFILE 2 DOMAIN-CONTAINING PROTEIN"/>
    <property type="match status" value="1"/>
</dbReference>
<dbReference type="SUPFAM" id="SSF111418">
    <property type="entry name" value="Hormone receptor domain"/>
    <property type="match status" value="1"/>
</dbReference>
<proteinExistence type="inferred from homology"/>
<evidence type="ECO:0000256" key="9">
    <source>
        <dbReference type="ARBA" id="ARBA00023180"/>
    </source>
</evidence>
<protein>
    <recommendedName>
        <fullName evidence="16">G-protein coupled receptors family 2 profile 2 domain-containing protein</fullName>
    </recommendedName>
</protein>
<dbReference type="Gene3D" id="1.20.1070.10">
    <property type="entry name" value="Rhodopsin 7-helix transmembrane proteins"/>
    <property type="match status" value="1"/>
</dbReference>
<dbReference type="KEGG" id="lgi:LOTGIDRAFT_62404"/>
<feature type="transmembrane region" description="Helical" evidence="11">
    <location>
        <begin position="79"/>
        <end position="100"/>
    </location>
</feature>
<evidence type="ECO:0000256" key="10">
    <source>
        <dbReference type="ARBA" id="ARBA00023224"/>
    </source>
</evidence>
<dbReference type="GO" id="GO:0008528">
    <property type="term" value="F:G protein-coupled peptide receptor activity"/>
    <property type="evidence" value="ECO:0007669"/>
    <property type="project" value="TreeGrafter"/>
</dbReference>
<dbReference type="Proteomes" id="UP000030746">
    <property type="component" value="Unassembled WGS sequence"/>
</dbReference>
<keyword evidence="6" id="KW-0297">G-protein coupled receptor</keyword>
<dbReference type="InterPro" id="IPR017983">
    <property type="entry name" value="GPCR_2_secretin-like_CS"/>
</dbReference>
<evidence type="ECO:0000256" key="11">
    <source>
        <dbReference type="SAM" id="Phobius"/>
    </source>
</evidence>
<dbReference type="PROSITE" id="PS00650">
    <property type="entry name" value="G_PROTEIN_RECEP_F2_2"/>
    <property type="match status" value="1"/>
</dbReference>
<dbReference type="InterPro" id="IPR001879">
    <property type="entry name" value="GPCR_2_extracellular_dom"/>
</dbReference>
<dbReference type="PANTHER" id="PTHR45620">
    <property type="entry name" value="PDF RECEPTOR-LIKE PROTEIN-RELATED"/>
    <property type="match status" value="1"/>
</dbReference>
<dbReference type="EMBL" id="KB204047">
    <property type="protein sequence ID" value="ESO82060.1"/>
    <property type="molecule type" value="Genomic_DNA"/>
</dbReference>
<evidence type="ECO:0000256" key="4">
    <source>
        <dbReference type="ARBA" id="ARBA00022692"/>
    </source>
</evidence>
<accession>V3ZIC2</accession>
<dbReference type="AlphaFoldDB" id="V3ZIC2"/>